<dbReference type="InterPro" id="IPR001478">
    <property type="entry name" value="PDZ"/>
</dbReference>
<dbReference type="WBParaSite" id="PSU_v2.g5492.t1">
    <property type="protein sequence ID" value="PSU_v2.g5492.t1"/>
    <property type="gene ID" value="PSU_v2.g5492"/>
</dbReference>
<dbReference type="Gene3D" id="2.30.42.10">
    <property type="match status" value="2"/>
</dbReference>
<dbReference type="PANTHER" id="PTHR19964:SF92">
    <property type="entry name" value="PATJ HOMOLOG"/>
    <property type="match status" value="1"/>
</dbReference>
<keyword evidence="2" id="KW-0597">Phosphoprotein</keyword>
<evidence type="ECO:0000256" key="3">
    <source>
        <dbReference type="ARBA" id="ARBA00022737"/>
    </source>
</evidence>
<dbReference type="PROSITE" id="PS50106">
    <property type="entry name" value="PDZ"/>
    <property type="match status" value="1"/>
</dbReference>
<keyword evidence="3" id="KW-0677">Repeat</keyword>
<dbReference type="SUPFAM" id="SSF50156">
    <property type="entry name" value="PDZ domain-like"/>
    <property type="match status" value="2"/>
</dbReference>
<evidence type="ECO:0000313" key="6">
    <source>
        <dbReference type="Proteomes" id="UP000887577"/>
    </source>
</evidence>
<evidence type="ECO:0000259" key="5">
    <source>
        <dbReference type="PROSITE" id="PS50106"/>
    </source>
</evidence>
<proteinExistence type="predicted"/>
<evidence type="ECO:0000313" key="7">
    <source>
        <dbReference type="WBParaSite" id="PSU_v2.g5492.t1"/>
    </source>
</evidence>
<reference evidence="7" key="1">
    <citation type="submission" date="2022-11" db="UniProtKB">
        <authorList>
            <consortium name="WormBaseParasite"/>
        </authorList>
    </citation>
    <scope>IDENTIFICATION</scope>
</reference>
<evidence type="ECO:0000256" key="1">
    <source>
        <dbReference type="ARBA" id="ARBA00004370"/>
    </source>
</evidence>
<dbReference type="AlphaFoldDB" id="A0A914Z0T4"/>
<keyword evidence="4" id="KW-0472">Membrane</keyword>
<protein>
    <submittedName>
        <fullName evidence="7">PDZ domain-containing protein</fullName>
    </submittedName>
</protein>
<dbReference type="GO" id="GO:0016020">
    <property type="term" value="C:membrane"/>
    <property type="evidence" value="ECO:0007669"/>
    <property type="project" value="UniProtKB-SubCell"/>
</dbReference>
<comment type="subcellular location">
    <subcellularLocation>
        <location evidence="1">Membrane</location>
    </subcellularLocation>
</comment>
<dbReference type="InterPro" id="IPR036034">
    <property type="entry name" value="PDZ_sf"/>
</dbReference>
<dbReference type="InterPro" id="IPR051342">
    <property type="entry name" value="PDZ_scaffold"/>
</dbReference>
<evidence type="ECO:0000256" key="4">
    <source>
        <dbReference type="ARBA" id="ARBA00023136"/>
    </source>
</evidence>
<dbReference type="FunFam" id="2.30.42.10:FF:000070">
    <property type="entry name" value="Multiple PDZ domain protein"/>
    <property type="match status" value="1"/>
</dbReference>
<dbReference type="CDD" id="cd06669">
    <property type="entry name" value="PDZ5_MUPP1-like"/>
    <property type="match status" value="1"/>
</dbReference>
<keyword evidence="6" id="KW-1185">Reference proteome</keyword>
<accession>A0A914Z0T4</accession>
<organism evidence="6 7">
    <name type="scientific">Panagrolaimus superbus</name>
    <dbReference type="NCBI Taxonomy" id="310955"/>
    <lineage>
        <taxon>Eukaryota</taxon>
        <taxon>Metazoa</taxon>
        <taxon>Ecdysozoa</taxon>
        <taxon>Nematoda</taxon>
        <taxon>Chromadorea</taxon>
        <taxon>Rhabditida</taxon>
        <taxon>Tylenchina</taxon>
        <taxon>Panagrolaimomorpha</taxon>
        <taxon>Panagrolaimoidea</taxon>
        <taxon>Panagrolaimidae</taxon>
        <taxon>Panagrolaimus</taxon>
    </lineage>
</organism>
<dbReference type="PANTHER" id="PTHR19964">
    <property type="entry name" value="MULTIPLE PDZ DOMAIN PROTEIN"/>
    <property type="match status" value="1"/>
</dbReference>
<feature type="domain" description="PDZ" evidence="5">
    <location>
        <begin position="196"/>
        <end position="271"/>
    </location>
</feature>
<dbReference type="Proteomes" id="UP000887577">
    <property type="component" value="Unplaced"/>
</dbReference>
<name>A0A914Z0T4_9BILA</name>
<dbReference type="SMART" id="SM00228">
    <property type="entry name" value="PDZ"/>
    <property type="match status" value="2"/>
</dbReference>
<evidence type="ECO:0000256" key="2">
    <source>
        <dbReference type="ARBA" id="ARBA00022553"/>
    </source>
</evidence>
<sequence length="313" mass="34241">MLHEQENDTQIVDVQSTLLDYKHSWQTKLGPDFEVISVIIHPDKNDIDGGLGNIYLLYACVKDGPAAKCGLLKAGDELLQCDDQVLYGESHVTVRHALGKAAAGTAQKDVRLILCRKAQQINLYMPSPEQSLPLAYTLLASDGMDRIVKAKSESSLNNLYTKQNGGYFLNEVAKRLKPRSLEHLSGLCIWNCVPIVVSLEKDSRGLGFSVIDYQDPMHRGESVIVIRSLVPGGIAQADGRIVPGDRLLFVNATDLSNASLEQAVNVLKSTPAGLVRLGIAKPVPVDQVRKDNKTANKMFYLVLVQNKITTPVA</sequence>
<dbReference type="Pfam" id="PF00595">
    <property type="entry name" value="PDZ"/>
    <property type="match status" value="1"/>
</dbReference>